<dbReference type="AlphaFoldDB" id="A0A1C0U3U2"/>
<evidence type="ECO:0000256" key="1">
    <source>
        <dbReference type="SAM" id="Phobius"/>
    </source>
</evidence>
<dbReference type="RefSeq" id="WP_065823340.1">
    <property type="nucleotide sequence ID" value="NZ_CAWMQZ010000085.1"/>
</dbReference>
<dbReference type="EMBL" id="LOMY01000085">
    <property type="protein sequence ID" value="OCQ52588.1"/>
    <property type="molecule type" value="Genomic_DNA"/>
</dbReference>
<sequence>MWLIEFTEGYLNGLTLPIESTLLLTGEREVTDNNTLSVPEYLSGNVNLVIKLEEKGLYLSGWKKRTVKLKENVIYSISGLRFFVFPQGNRNPKLKRFYFMRYGTLGLMTFLLSLFVLIAVLFLIQHQQEKNIGEYFNKVGSGYIKDGKLYVFDQKIKQQLPDGWQNQTKVIQSDNYPAAAHLNVGVVSNSSGKPLSYQLIDKENYTQIRIDFPEKEMLIMQLFGEYGITFVRKGDAWLVNDLAKASQLLKSKGYNSELSQLKSNYDDSQIIEAQDFPYSVFFSTQGGGYIYDQQVRYWEGSNVPGFGVIDSISEEKIIFKKDNKSKIYFIHR</sequence>
<dbReference type="Proteomes" id="UP000093476">
    <property type="component" value="Unassembled WGS sequence"/>
</dbReference>
<name>A0A1C0U3U2_9GAMM</name>
<organism evidence="2 3">
    <name type="scientific">Photorhabdus australis subsp. thailandensis</name>
    <dbReference type="NCBI Taxonomy" id="2805096"/>
    <lineage>
        <taxon>Bacteria</taxon>
        <taxon>Pseudomonadati</taxon>
        <taxon>Pseudomonadota</taxon>
        <taxon>Gammaproteobacteria</taxon>
        <taxon>Enterobacterales</taxon>
        <taxon>Morganellaceae</taxon>
        <taxon>Photorhabdus</taxon>
    </lineage>
</organism>
<keyword evidence="1" id="KW-0812">Transmembrane</keyword>
<comment type="caution">
    <text evidence="2">The sequence shown here is derived from an EMBL/GenBank/DDBJ whole genome shotgun (WGS) entry which is preliminary data.</text>
</comment>
<feature type="transmembrane region" description="Helical" evidence="1">
    <location>
        <begin position="102"/>
        <end position="124"/>
    </location>
</feature>
<evidence type="ECO:0000313" key="2">
    <source>
        <dbReference type="EMBL" id="OCQ52588.1"/>
    </source>
</evidence>
<dbReference type="PATRIC" id="fig|286156.4.peg.2628"/>
<keyword evidence="1" id="KW-0472">Membrane</keyword>
<proteinExistence type="predicted"/>
<dbReference type="STRING" id="286156.Ppb6_02324"/>
<gene>
    <name evidence="2" type="ORF">Ppb6_02324</name>
</gene>
<reference evidence="2 3" key="1">
    <citation type="submission" date="2015-12" db="EMBL/GenBank/DDBJ databases">
        <title>Genome comparisons provide insights into the role of secondary metabolites in the pathogenic phase of the Photorhabdus life cycle.</title>
        <authorList>
            <person name="Tobias N.J."/>
            <person name="Mishra B."/>
            <person name="Gupta D.K."/>
            <person name="Thines M."/>
            <person name="Stinear T.P."/>
            <person name="Bode H.B."/>
        </authorList>
    </citation>
    <scope>NUCLEOTIDE SEQUENCE [LARGE SCALE GENOMIC DNA]</scope>
    <source>
        <strain evidence="2 3">PB68.1</strain>
    </source>
</reference>
<accession>A0A1C0U3U2</accession>
<evidence type="ECO:0000313" key="3">
    <source>
        <dbReference type="Proteomes" id="UP000093476"/>
    </source>
</evidence>
<protein>
    <submittedName>
        <fullName evidence="2">Uncharacterized protein</fullName>
    </submittedName>
</protein>
<keyword evidence="1" id="KW-1133">Transmembrane helix</keyword>
<keyword evidence="3" id="KW-1185">Reference proteome</keyword>